<organism evidence="1 2">
    <name type="scientific">Dreissena polymorpha</name>
    <name type="common">Zebra mussel</name>
    <name type="synonym">Mytilus polymorpha</name>
    <dbReference type="NCBI Taxonomy" id="45954"/>
    <lineage>
        <taxon>Eukaryota</taxon>
        <taxon>Metazoa</taxon>
        <taxon>Spiralia</taxon>
        <taxon>Lophotrochozoa</taxon>
        <taxon>Mollusca</taxon>
        <taxon>Bivalvia</taxon>
        <taxon>Autobranchia</taxon>
        <taxon>Heteroconchia</taxon>
        <taxon>Euheterodonta</taxon>
        <taxon>Imparidentia</taxon>
        <taxon>Neoheterodontei</taxon>
        <taxon>Myida</taxon>
        <taxon>Dreissenoidea</taxon>
        <taxon>Dreissenidae</taxon>
        <taxon>Dreissena</taxon>
    </lineage>
</organism>
<reference evidence="1" key="2">
    <citation type="submission" date="2020-11" db="EMBL/GenBank/DDBJ databases">
        <authorList>
            <person name="McCartney M.A."/>
            <person name="Auch B."/>
            <person name="Kono T."/>
            <person name="Mallez S."/>
            <person name="Becker A."/>
            <person name="Gohl D.M."/>
            <person name="Silverstein K.A.T."/>
            <person name="Koren S."/>
            <person name="Bechman K.B."/>
            <person name="Herman A."/>
            <person name="Abrahante J.E."/>
            <person name="Garbe J."/>
        </authorList>
    </citation>
    <scope>NUCLEOTIDE SEQUENCE</scope>
    <source>
        <strain evidence="1">Duluth1</strain>
        <tissue evidence="1">Whole animal</tissue>
    </source>
</reference>
<sequence>MSLLEQHTFFMMTTAAVVHVSRRKRKHRYWTRAIIRKRQTYGTYYHLVRELELNDKESRTYFRLSRHQFGNVLSVVEEQLNRRSTSRSRQSISAKERLALCLK</sequence>
<dbReference type="Proteomes" id="UP000828390">
    <property type="component" value="Unassembled WGS sequence"/>
</dbReference>
<dbReference type="EMBL" id="JAIWYP010000009">
    <property type="protein sequence ID" value="KAH3773013.1"/>
    <property type="molecule type" value="Genomic_DNA"/>
</dbReference>
<accession>A0A9D4III1</accession>
<name>A0A9D4III1_DREPO</name>
<gene>
    <name evidence="1" type="ORF">DPMN_174361</name>
</gene>
<evidence type="ECO:0000313" key="2">
    <source>
        <dbReference type="Proteomes" id="UP000828390"/>
    </source>
</evidence>
<reference evidence="1" key="1">
    <citation type="journal article" date="2019" name="bioRxiv">
        <title>The Genome of the Zebra Mussel, Dreissena polymorpha: A Resource for Invasive Species Research.</title>
        <authorList>
            <person name="McCartney M.A."/>
            <person name="Auch B."/>
            <person name="Kono T."/>
            <person name="Mallez S."/>
            <person name="Zhang Y."/>
            <person name="Obille A."/>
            <person name="Becker A."/>
            <person name="Abrahante J.E."/>
            <person name="Garbe J."/>
            <person name="Badalamenti J.P."/>
            <person name="Herman A."/>
            <person name="Mangelson H."/>
            <person name="Liachko I."/>
            <person name="Sullivan S."/>
            <person name="Sone E.D."/>
            <person name="Koren S."/>
            <person name="Silverstein K.A.T."/>
            <person name="Beckman K.B."/>
            <person name="Gohl D.M."/>
        </authorList>
    </citation>
    <scope>NUCLEOTIDE SEQUENCE</scope>
    <source>
        <strain evidence="1">Duluth1</strain>
        <tissue evidence="1">Whole animal</tissue>
    </source>
</reference>
<evidence type="ECO:0000313" key="1">
    <source>
        <dbReference type="EMBL" id="KAH3773013.1"/>
    </source>
</evidence>
<keyword evidence="2" id="KW-1185">Reference proteome</keyword>
<proteinExistence type="predicted"/>
<dbReference type="AlphaFoldDB" id="A0A9D4III1"/>
<comment type="caution">
    <text evidence="1">The sequence shown here is derived from an EMBL/GenBank/DDBJ whole genome shotgun (WGS) entry which is preliminary data.</text>
</comment>
<protein>
    <submittedName>
        <fullName evidence="1">Uncharacterized protein</fullName>
    </submittedName>
</protein>